<evidence type="ECO:0000313" key="2">
    <source>
        <dbReference type="Proteomes" id="UP000827092"/>
    </source>
</evidence>
<name>A0AAV6V7Y6_9ARAC</name>
<protein>
    <submittedName>
        <fullName evidence="1">Uncharacterized protein</fullName>
    </submittedName>
</protein>
<accession>A0AAV6V7Y6</accession>
<dbReference type="Proteomes" id="UP000827092">
    <property type="component" value="Unassembled WGS sequence"/>
</dbReference>
<evidence type="ECO:0000313" key="1">
    <source>
        <dbReference type="EMBL" id="KAG8192840.1"/>
    </source>
</evidence>
<proteinExistence type="predicted"/>
<dbReference type="EMBL" id="JAFNEN010000134">
    <property type="protein sequence ID" value="KAG8192840.1"/>
    <property type="molecule type" value="Genomic_DNA"/>
</dbReference>
<reference evidence="1 2" key="1">
    <citation type="journal article" date="2022" name="Nat. Ecol. Evol.">
        <title>A masculinizing supergene underlies an exaggerated male reproductive morph in a spider.</title>
        <authorList>
            <person name="Hendrickx F."/>
            <person name="De Corte Z."/>
            <person name="Sonet G."/>
            <person name="Van Belleghem S.M."/>
            <person name="Kostlbacher S."/>
            <person name="Vangestel C."/>
        </authorList>
    </citation>
    <scope>NUCLEOTIDE SEQUENCE [LARGE SCALE GENOMIC DNA]</scope>
    <source>
        <strain evidence="1">W744_W776</strain>
    </source>
</reference>
<comment type="caution">
    <text evidence="1">The sequence shown here is derived from an EMBL/GenBank/DDBJ whole genome shotgun (WGS) entry which is preliminary data.</text>
</comment>
<sequence>MGKRRSTYGRRRSRSLGALPTNEICKTIDHSLPPAERLQLLIQYALEKSISNSKQDVIDNIDDTEMEELSKKLSQVQVNIESEIEEQNLYSLAVANTANETIAEANTSKLNMLKCKAAIAKMEEEKKEWDQLRSKYREDIQKEINIKHIVPNHPVDAKKWNLPDYTNMWEDLSYTDANINYQIQILKTTAKNISTSMMFAESSIRNLNSSIYSHFEKQLLADSPRKLIKECFTS</sequence>
<organism evidence="1 2">
    <name type="scientific">Oedothorax gibbosus</name>
    <dbReference type="NCBI Taxonomy" id="931172"/>
    <lineage>
        <taxon>Eukaryota</taxon>
        <taxon>Metazoa</taxon>
        <taxon>Ecdysozoa</taxon>
        <taxon>Arthropoda</taxon>
        <taxon>Chelicerata</taxon>
        <taxon>Arachnida</taxon>
        <taxon>Araneae</taxon>
        <taxon>Araneomorphae</taxon>
        <taxon>Entelegynae</taxon>
        <taxon>Araneoidea</taxon>
        <taxon>Linyphiidae</taxon>
        <taxon>Erigoninae</taxon>
        <taxon>Oedothorax</taxon>
    </lineage>
</organism>
<gene>
    <name evidence="1" type="ORF">JTE90_014620</name>
</gene>
<keyword evidence="2" id="KW-1185">Reference proteome</keyword>
<dbReference type="AlphaFoldDB" id="A0AAV6V7Y6"/>